<evidence type="ECO:0000313" key="10">
    <source>
        <dbReference type="Proteomes" id="UP000235786"/>
    </source>
</evidence>
<dbReference type="SUPFAM" id="SSF144091">
    <property type="entry name" value="Rhomboid-like"/>
    <property type="match status" value="1"/>
</dbReference>
<evidence type="ECO:0000256" key="5">
    <source>
        <dbReference type="ARBA" id="ARBA00022989"/>
    </source>
</evidence>
<feature type="transmembrane region" description="Helical" evidence="7">
    <location>
        <begin position="474"/>
        <end position="491"/>
    </location>
</feature>
<dbReference type="Pfam" id="PF01694">
    <property type="entry name" value="Rhomboid"/>
    <property type="match status" value="1"/>
</dbReference>
<dbReference type="Proteomes" id="UP000235786">
    <property type="component" value="Unassembled WGS sequence"/>
</dbReference>
<organism evidence="9 10">
    <name type="scientific">Hyaloscypha variabilis (strain UAMH 11265 / GT02V1 / F)</name>
    <name type="common">Meliniomyces variabilis</name>
    <dbReference type="NCBI Taxonomy" id="1149755"/>
    <lineage>
        <taxon>Eukaryota</taxon>
        <taxon>Fungi</taxon>
        <taxon>Dikarya</taxon>
        <taxon>Ascomycota</taxon>
        <taxon>Pezizomycotina</taxon>
        <taxon>Leotiomycetes</taxon>
        <taxon>Helotiales</taxon>
        <taxon>Hyaloscyphaceae</taxon>
        <taxon>Hyaloscypha</taxon>
        <taxon>Hyaloscypha variabilis</taxon>
    </lineage>
</organism>
<dbReference type="InterPro" id="IPR022764">
    <property type="entry name" value="Peptidase_S54_rhomboid_dom"/>
</dbReference>
<dbReference type="InterPro" id="IPR035952">
    <property type="entry name" value="Rhomboid-like_sf"/>
</dbReference>
<dbReference type="GO" id="GO:0016020">
    <property type="term" value="C:membrane"/>
    <property type="evidence" value="ECO:0007669"/>
    <property type="project" value="UniProtKB-SubCell"/>
</dbReference>
<dbReference type="GO" id="GO:0004252">
    <property type="term" value="F:serine-type endopeptidase activity"/>
    <property type="evidence" value="ECO:0007669"/>
    <property type="project" value="InterPro"/>
</dbReference>
<reference evidence="9 10" key="1">
    <citation type="submission" date="2016-04" db="EMBL/GenBank/DDBJ databases">
        <title>A degradative enzymes factory behind the ericoid mycorrhizal symbiosis.</title>
        <authorList>
            <consortium name="DOE Joint Genome Institute"/>
            <person name="Martino E."/>
            <person name="Morin E."/>
            <person name="Grelet G."/>
            <person name="Kuo A."/>
            <person name="Kohler A."/>
            <person name="Daghino S."/>
            <person name="Barry K."/>
            <person name="Choi C."/>
            <person name="Cichocki N."/>
            <person name="Clum A."/>
            <person name="Copeland A."/>
            <person name="Hainaut M."/>
            <person name="Haridas S."/>
            <person name="Labutti K."/>
            <person name="Lindquist E."/>
            <person name="Lipzen A."/>
            <person name="Khouja H.-R."/>
            <person name="Murat C."/>
            <person name="Ohm R."/>
            <person name="Olson A."/>
            <person name="Spatafora J."/>
            <person name="Veneault-Fourrey C."/>
            <person name="Henrissat B."/>
            <person name="Grigoriev I."/>
            <person name="Martin F."/>
            <person name="Perotto S."/>
        </authorList>
    </citation>
    <scope>NUCLEOTIDE SEQUENCE [LARGE SCALE GENOMIC DNA]</scope>
    <source>
        <strain evidence="9 10">F</strain>
    </source>
</reference>
<name>A0A2J6SD02_HYAVF</name>
<dbReference type="AlphaFoldDB" id="A0A2J6SD02"/>
<protein>
    <submittedName>
        <fullName evidence="9">Rhomboid-domain-containing protein</fullName>
    </submittedName>
</protein>
<proteinExistence type="inferred from homology"/>
<evidence type="ECO:0000256" key="3">
    <source>
        <dbReference type="ARBA" id="ARBA00022692"/>
    </source>
</evidence>
<dbReference type="InterPro" id="IPR050925">
    <property type="entry name" value="Rhomboid_protease_S54"/>
</dbReference>
<dbReference type="EMBL" id="KZ613937">
    <property type="protein sequence ID" value="PMD48640.1"/>
    <property type="molecule type" value="Genomic_DNA"/>
</dbReference>
<evidence type="ECO:0000259" key="8">
    <source>
        <dbReference type="Pfam" id="PF01694"/>
    </source>
</evidence>
<keyword evidence="10" id="KW-1185">Reference proteome</keyword>
<evidence type="ECO:0000256" key="7">
    <source>
        <dbReference type="SAM" id="Phobius"/>
    </source>
</evidence>
<dbReference type="PANTHER" id="PTHR43731">
    <property type="entry name" value="RHOMBOID PROTEASE"/>
    <property type="match status" value="1"/>
</dbReference>
<evidence type="ECO:0000256" key="1">
    <source>
        <dbReference type="ARBA" id="ARBA00004141"/>
    </source>
</evidence>
<evidence type="ECO:0000313" key="9">
    <source>
        <dbReference type="EMBL" id="PMD48640.1"/>
    </source>
</evidence>
<evidence type="ECO:0000256" key="4">
    <source>
        <dbReference type="ARBA" id="ARBA00022801"/>
    </source>
</evidence>
<comment type="similarity">
    <text evidence="2">Belongs to the peptidase S54 family.</text>
</comment>
<feature type="transmembrane region" description="Helical" evidence="7">
    <location>
        <begin position="330"/>
        <end position="349"/>
    </location>
</feature>
<dbReference type="PANTHER" id="PTHR43731:SF14">
    <property type="entry name" value="PRESENILIN-ASSOCIATED RHOMBOID-LIKE PROTEIN, MITOCHONDRIAL"/>
    <property type="match status" value="1"/>
</dbReference>
<dbReference type="GO" id="GO:0006465">
    <property type="term" value="P:signal peptide processing"/>
    <property type="evidence" value="ECO:0007669"/>
    <property type="project" value="TreeGrafter"/>
</dbReference>
<feature type="domain" description="Peptidase S54 rhomboid" evidence="8">
    <location>
        <begin position="371"/>
        <end position="519"/>
    </location>
</feature>
<feature type="transmembrane region" description="Helical" evidence="7">
    <location>
        <begin position="292"/>
        <end position="310"/>
    </location>
</feature>
<keyword evidence="4" id="KW-0378">Hydrolase</keyword>
<keyword evidence="3 7" id="KW-0812">Transmembrane</keyword>
<dbReference type="STRING" id="1149755.A0A2J6SD02"/>
<feature type="transmembrane region" description="Helical" evidence="7">
    <location>
        <begin position="433"/>
        <end position="454"/>
    </location>
</feature>
<evidence type="ECO:0000256" key="6">
    <source>
        <dbReference type="ARBA" id="ARBA00023136"/>
    </source>
</evidence>
<keyword evidence="5 7" id="KW-1133">Transmembrane helix</keyword>
<gene>
    <name evidence="9" type="ORF">L207DRAFT_505668</name>
</gene>
<dbReference type="OrthoDB" id="10260614at2759"/>
<sequence length="543" mass="61228">MNSLWPATSRLSCLDTRTIFRTCCKVDSLAARLAQRSVRPYSISALPFRSRELQLLSKRSFRKLWQTPNRVFRQPGSRTFASQRIVTKYLDLPRDYTDEDGLDYRVQPLSETEARAAFGDIIDARTANRYLKILHGRRVAGTLADPGLTNVYEERFYEAALAWLRKNVPVDEVQCAGLRAEQELAEMEQQIVSDAERIGLYKPNSGKSKNVYGKSGLDSIRKSKEREFKKTEALKMSQADEIRHNTGTLEELSARSQVELRRPGEHPKLKYYMERSKVLPDTPPEMSKLERLWPSALFVAGVVLASYLFTQAYTPPRPAWRVWPDMPPSAATIIGIFLANSIVLFAWRIPAMFRALNKFFITVPGYPRAFSLLGNTFSHQTFSHFGVNMTVLWFVGTRLHEEVGRANFLAIYISSGAIGSLFSLTSWVMRNNFVSASLGASGAICGIVAAYLWLNSSEAVRIFGVFPPEDWPSISALGFLVFLIGLEIATLNKMNAIITVDHWAHLGGYAAGIASAQMLRMQARRRKAIEGERKKHLGDIEKE</sequence>
<comment type="subcellular location">
    <subcellularLocation>
        <location evidence="1">Membrane</location>
        <topology evidence="1">Multi-pass membrane protein</topology>
    </subcellularLocation>
</comment>
<feature type="transmembrane region" description="Helical" evidence="7">
    <location>
        <begin position="408"/>
        <end position="427"/>
    </location>
</feature>
<keyword evidence="6 7" id="KW-0472">Membrane</keyword>
<accession>A0A2J6SD02</accession>
<evidence type="ECO:0000256" key="2">
    <source>
        <dbReference type="ARBA" id="ARBA00009045"/>
    </source>
</evidence>
<dbReference type="Gene3D" id="1.20.1540.10">
    <property type="entry name" value="Rhomboid-like"/>
    <property type="match status" value="1"/>
</dbReference>